<evidence type="ECO:0000256" key="7">
    <source>
        <dbReference type="ARBA" id="ARBA00022840"/>
    </source>
</evidence>
<dbReference type="Pfam" id="PF05227">
    <property type="entry name" value="CHASE3"/>
    <property type="match status" value="1"/>
</dbReference>
<evidence type="ECO:0000256" key="9">
    <source>
        <dbReference type="PROSITE-ProRule" id="PRU00169"/>
    </source>
</evidence>
<dbReference type="SMART" id="SM00388">
    <property type="entry name" value="HisKA"/>
    <property type="match status" value="1"/>
</dbReference>
<evidence type="ECO:0000256" key="10">
    <source>
        <dbReference type="SAM" id="Phobius"/>
    </source>
</evidence>
<dbReference type="CDD" id="cd16919">
    <property type="entry name" value="HATPase_CckA-like"/>
    <property type="match status" value="1"/>
</dbReference>
<dbReference type="EMBL" id="LLXZ01000205">
    <property type="protein sequence ID" value="KRQ95590.1"/>
    <property type="molecule type" value="Genomic_DNA"/>
</dbReference>
<dbReference type="RefSeq" id="WP_057839878.1">
    <property type="nucleotide sequence ID" value="NZ_LLXZ01000205.1"/>
</dbReference>
<dbReference type="InterPro" id="IPR013767">
    <property type="entry name" value="PAS_fold"/>
</dbReference>
<dbReference type="SUPFAM" id="SSF55874">
    <property type="entry name" value="ATPase domain of HSP90 chaperone/DNA topoisomerase II/histidine kinase"/>
    <property type="match status" value="1"/>
</dbReference>
<dbReference type="SUPFAM" id="SSF55785">
    <property type="entry name" value="PYP-like sensor domain (PAS domain)"/>
    <property type="match status" value="1"/>
</dbReference>
<dbReference type="CDD" id="cd00082">
    <property type="entry name" value="HisKA"/>
    <property type="match status" value="1"/>
</dbReference>
<keyword evidence="10" id="KW-0472">Membrane</keyword>
<dbReference type="InterPro" id="IPR000014">
    <property type="entry name" value="PAS"/>
</dbReference>
<dbReference type="Pfam" id="PF00989">
    <property type="entry name" value="PAS"/>
    <property type="match status" value="1"/>
</dbReference>
<feature type="modified residue" description="4-aspartylphosphate" evidence="9">
    <location>
        <position position="676"/>
    </location>
</feature>
<evidence type="ECO:0000313" key="16">
    <source>
        <dbReference type="Proteomes" id="UP000050863"/>
    </source>
</evidence>
<dbReference type="InterPro" id="IPR003661">
    <property type="entry name" value="HisK_dim/P_dom"/>
</dbReference>
<dbReference type="Gene3D" id="3.40.50.2300">
    <property type="match status" value="1"/>
</dbReference>
<dbReference type="InterPro" id="IPR005467">
    <property type="entry name" value="His_kinase_dom"/>
</dbReference>
<dbReference type="SMART" id="SM00448">
    <property type="entry name" value="REC"/>
    <property type="match status" value="1"/>
</dbReference>
<dbReference type="EC" id="2.7.13.3" evidence="2"/>
<dbReference type="PROSITE" id="PS50112">
    <property type="entry name" value="PAS"/>
    <property type="match status" value="1"/>
</dbReference>
<keyword evidence="7" id="KW-0067">ATP-binding</keyword>
<feature type="domain" description="PAS" evidence="13">
    <location>
        <begin position="240"/>
        <end position="279"/>
    </location>
</feature>
<evidence type="ECO:0000256" key="6">
    <source>
        <dbReference type="ARBA" id="ARBA00022777"/>
    </source>
</evidence>
<dbReference type="InterPro" id="IPR036890">
    <property type="entry name" value="HATPase_C_sf"/>
</dbReference>
<organism evidence="15 16">
    <name type="scientific">Bradyrhizobium jicamae</name>
    <dbReference type="NCBI Taxonomy" id="280332"/>
    <lineage>
        <taxon>Bacteria</taxon>
        <taxon>Pseudomonadati</taxon>
        <taxon>Pseudomonadota</taxon>
        <taxon>Alphaproteobacteria</taxon>
        <taxon>Hyphomicrobiales</taxon>
        <taxon>Nitrobacteraceae</taxon>
        <taxon>Bradyrhizobium</taxon>
    </lineage>
</organism>
<dbReference type="OrthoDB" id="9796100at2"/>
<name>A0A0R3KIC0_9BRAD</name>
<dbReference type="InterPro" id="IPR036097">
    <property type="entry name" value="HisK_dim/P_sf"/>
</dbReference>
<evidence type="ECO:0000256" key="4">
    <source>
        <dbReference type="ARBA" id="ARBA00022679"/>
    </source>
</evidence>
<dbReference type="InterPro" id="IPR000700">
    <property type="entry name" value="PAS-assoc_C"/>
</dbReference>
<dbReference type="InterPro" id="IPR007891">
    <property type="entry name" value="CHASE3"/>
</dbReference>
<dbReference type="Proteomes" id="UP000050863">
    <property type="component" value="Unassembled WGS sequence"/>
</dbReference>
<dbReference type="InterPro" id="IPR003594">
    <property type="entry name" value="HATPase_dom"/>
</dbReference>
<protein>
    <recommendedName>
        <fullName evidence="2">histidine kinase</fullName>
        <ecNumber evidence="2">2.7.13.3</ecNumber>
    </recommendedName>
</protein>
<dbReference type="PROSITE" id="PS50109">
    <property type="entry name" value="HIS_KIN"/>
    <property type="match status" value="1"/>
</dbReference>
<dbReference type="Pfam" id="PF00072">
    <property type="entry name" value="Response_reg"/>
    <property type="match status" value="1"/>
</dbReference>
<dbReference type="Pfam" id="PF00512">
    <property type="entry name" value="HisKA"/>
    <property type="match status" value="1"/>
</dbReference>
<keyword evidence="16" id="KW-1185">Reference proteome</keyword>
<feature type="domain" description="PAC" evidence="14">
    <location>
        <begin position="318"/>
        <end position="371"/>
    </location>
</feature>
<dbReference type="InterPro" id="IPR001789">
    <property type="entry name" value="Sig_transdc_resp-reg_receiver"/>
</dbReference>
<keyword evidence="3 9" id="KW-0597">Phosphoprotein</keyword>
<accession>A0A0R3KIC0</accession>
<dbReference type="GO" id="GO:0000155">
    <property type="term" value="F:phosphorelay sensor kinase activity"/>
    <property type="evidence" value="ECO:0007669"/>
    <property type="project" value="InterPro"/>
</dbReference>
<evidence type="ECO:0000259" key="12">
    <source>
        <dbReference type="PROSITE" id="PS50110"/>
    </source>
</evidence>
<feature type="domain" description="Histidine kinase" evidence="11">
    <location>
        <begin position="384"/>
        <end position="607"/>
    </location>
</feature>
<comment type="catalytic activity">
    <reaction evidence="1">
        <text>ATP + protein L-histidine = ADP + protein N-phospho-L-histidine.</text>
        <dbReference type="EC" id="2.7.13.3"/>
    </reaction>
</comment>
<reference evidence="15 16" key="1">
    <citation type="submission" date="2014-03" db="EMBL/GenBank/DDBJ databases">
        <title>Bradyrhizobium valentinum sp. nov., isolated from effective nodules of Lupinus mariae-josephae, a lupine endemic of basic-lime soils in Eastern Spain.</title>
        <authorList>
            <person name="Duran D."/>
            <person name="Rey L."/>
            <person name="Navarro A."/>
            <person name="Busquets A."/>
            <person name="Imperial J."/>
            <person name="Ruiz-Argueso T."/>
        </authorList>
    </citation>
    <scope>NUCLEOTIDE SEQUENCE [LARGE SCALE GENOMIC DNA]</scope>
    <source>
        <strain evidence="15 16">PAC68</strain>
    </source>
</reference>
<dbReference type="SUPFAM" id="SSF52172">
    <property type="entry name" value="CheY-like"/>
    <property type="match status" value="1"/>
</dbReference>
<dbReference type="NCBIfam" id="TIGR00229">
    <property type="entry name" value="sensory_box"/>
    <property type="match status" value="1"/>
</dbReference>
<dbReference type="InterPro" id="IPR011006">
    <property type="entry name" value="CheY-like_superfamily"/>
</dbReference>
<dbReference type="CDD" id="cd19410">
    <property type="entry name" value="HK9-like_sensor"/>
    <property type="match status" value="1"/>
</dbReference>
<dbReference type="Gene3D" id="3.30.450.20">
    <property type="entry name" value="PAS domain"/>
    <property type="match status" value="1"/>
</dbReference>
<evidence type="ECO:0000256" key="3">
    <source>
        <dbReference type="ARBA" id="ARBA00022553"/>
    </source>
</evidence>
<feature type="transmembrane region" description="Helical" evidence="10">
    <location>
        <begin position="175"/>
        <end position="198"/>
    </location>
</feature>
<dbReference type="Gene3D" id="3.30.565.10">
    <property type="entry name" value="Histidine kinase-like ATPase, C-terminal domain"/>
    <property type="match status" value="1"/>
</dbReference>
<dbReference type="GO" id="GO:0005524">
    <property type="term" value="F:ATP binding"/>
    <property type="evidence" value="ECO:0007669"/>
    <property type="project" value="UniProtKB-KW"/>
</dbReference>
<dbReference type="Gene3D" id="1.10.287.130">
    <property type="match status" value="1"/>
</dbReference>
<dbReference type="PANTHER" id="PTHR43065:SF49">
    <property type="entry name" value="HISTIDINE KINASE"/>
    <property type="match status" value="1"/>
</dbReference>
<dbReference type="SMART" id="SM00091">
    <property type="entry name" value="PAS"/>
    <property type="match status" value="1"/>
</dbReference>
<keyword evidence="10" id="KW-0812">Transmembrane</keyword>
<evidence type="ECO:0000259" key="13">
    <source>
        <dbReference type="PROSITE" id="PS50112"/>
    </source>
</evidence>
<keyword evidence="4" id="KW-0808">Transferase</keyword>
<dbReference type="GO" id="GO:0006355">
    <property type="term" value="P:regulation of DNA-templated transcription"/>
    <property type="evidence" value="ECO:0007669"/>
    <property type="project" value="InterPro"/>
</dbReference>
<feature type="transmembrane region" description="Helical" evidence="10">
    <location>
        <begin position="6"/>
        <end position="25"/>
    </location>
</feature>
<evidence type="ECO:0000313" key="15">
    <source>
        <dbReference type="EMBL" id="KRQ95590.1"/>
    </source>
</evidence>
<evidence type="ECO:0000259" key="14">
    <source>
        <dbReference type="PROSITE" id="PS50113"/>
    </source>
</evidence>
<comment type="caution">
    <text evidence="15">The sequence shown here is derived from an EMBL/GenBank/DDBJ whole genome shotgun (WGS) entry which is preliminary data.</text>
</comment>
<keyword evidence="5" id="KW-0547">Nucleotide-binding</keyword>
<evidence type="ECO:0000259" key="11">
    <source>
        <dbReference type="PROSITE" id="PS50109"/>
    </source>
</evidence>
<dbReference type="AlphaFoldDB" id="A0A0R3KIC0"/>
<dbReference type="InterPro" id="IPR035965">
    <property type="entry name" value="PAS-like_dom_sf"/>
</dbReference>
<keyword evidence="10" id="KW-1133">Transmembrane helix</keyword>
<dbReference type="PRINTS" id="PR00344">
    <property type="entry name" value="BCTRLSENSOR"/>
</dbReference>
<feature type="domain" description="Response regulatory" evidence="12">
    <location>
        <begin position="626"/>
        <end position="742"/>
    </location>
</feature>
<evidence type="ECO:0000256" key="5">
    <source>
        <dbReference type="ARBA" id="ARBA00022741"/>
    </source>
</evidence>
<dbReference type="PROSITE" id="PS50110">
    <property type="entry name" value="RESPONSE_REGULATORY"/>
    <property type="match status" value="1"/>
</dbReference>
<dbReference type="InterPro" id="IPR004358">
    <property type="entry name" value="Sig_transdc_His_kin-like_C"/>
</dbReference>
<dbReference type="PROSITE" id="PS50113">
    <property type="entry name" value="PAC"/>
    <property type="match status" value="1"/>
</dbReference>
<dbReference type="CDD" id="cd00130">
    <property type="entry name" value="PAS"/>
    <property type="match status" value="1"/>
</dbReference>
<dbReference type="Pfam" id="PF02518">
    <property type="entry name" value="HATPase_c"/>
    <property type="match status" value="1"/>
</dbReference>
<evidence type="ECO:0000256" key="2">
    <source>
        <dbReference type="ARBA" id="ARBA00012438"/>
    </source>
</evidence>
<dbReference type="STRING" id="280332.CQ12_03090"/>
<proteinExistence type="predicted"/>
<dbReference type="SMART" id="SM00387">
    <property type="entry name" value="HATPase_c"/>
    <property type="match status" value="1"/>
</dbReference>
<dbReference type="CDD" id="cd18161">
    <property type="entry name" value="REC_hyHK_blue-like"/>
    <property type="match status" value="1"/>
</dbReference>
<sequence>MPSQRIILGIGLAILLVIGAASIGLDLKSRSDAASVDRALGILSKLSDMRPLLRSAESAARAFALTGDEKFAREYREASDAILAALPPLIEAVKDNPTEKQLIEQTKALVERQIAVNGELIRLRNAGDSAAVADLVGQEDREATATIAGNLAKAVAEERRLLFARRAESETTGRFLLAIDLAGVALILVLATVLTLAARRSRQELQDSLSASKANNEALEATVADRTEHLVAAHDELRLSAAILRSTFHSMAEAVLVIDTKGEVLLSNPAAEKMLRYRPGMTIELLRSLSTVFHADGVTPLPVQDMPAARALRGEAFDASEIVVRPVSGNPPVHLVISGRPLRDAAGAISGAALVYHDITASRETEHKLLQSQKLDAIGKLTGGVAHDFNNMLTVITGTTETLVAGLAREPALQKTAELIDQAAERCSELIQHLLAFARRQPLQPRNVDINATVLDIAKLLRPTLGEQIEVNSILEQEMASAHIDASQLANSLLNMAINARDAMPNGGKLLLETRNVVLDEAYTKGNPGVKPGPYVMLAVSDTGAGMPQDVLDKVFEPFFTTKEVGKGSGLGLSMVYGFVKQSGGHIRIYSEIGHGTTIKLYLPPARGQVEAAPAAAPPLPHGNETIMVVEDDALVRNFVTAQLQSLGYRTVAAANGPAAMNLIEDGQAFDLLFTDVIMPGSMTGRELADKVLKLRPGIKVLYTSGYTDNAIVHQGRLDPGVLLLTKPYRKSQLANMIRRALSR</sequence>
<dbReference type="SUPFAM" id="SSF47384">
    <property type="entry name" value="Homodimeric domain of signal transducing histidine kinase"/>
    <property type="match status" value="1"/>
</dbReference>
<keyword evidence="8" id="KW-0902">Two-component regulatory system</keyword>
<evidence type="ECO:0000256" key="8">
    <source>
        <dbReference type="ARBA" id="ARBA00023012"/>
    </source>
</evidence>
<evidence type="ECO:0000256" key="1">
    <source>
        <dbReference type="ARBA" id="ARBA00000085"/>
    </source>
</evidence>
<dbReference type="PANTHER" id="PTHR43065">
    <property type="entry name" value="SENSOR HISTIDINE KINASE"/>
    <property type="match status" value="1"/>
</dbReference>
<gene>
    <name evidence="15" type="ORF">CQ12_03090</name>
</gene>
<keyword evidence="6 15" id="KW-0418">Kinase</keyword>